<gene>
    <name evidence="2" type="ORF">PAXRUDRAFT_25701</name>
</gene>
<dbReference type="InParanoid" id="A0A0D0DCN9"/>
<dbReference type="HOGENOM" id="CLU_1415598_0_0_1"/>
<feature type="region of interest" description="Disordered" evidence="1">
    <location>
        <begin position="146"/>
        <end position="192"/>
    </location>
</feature>
<name>A0A0D0DCN9_9AGAM</name>
<accession>A0A0D0DCN9</accession>
<feature type="compositionally biased region" description="Polar residues" evidence="1">
    <location>
        <begin position="157"/>
        <end position="170"/>
    </location>
</feature>
<reference evidence="2 3" key="1">
    <citation type="submission" date="2014-04" db="EMBL/GenBank/DDBJ databases">
        <authorList>
            <consortium name="DOE Joint Genome Institute"/>
            <person name="Kuo A."/>
            <person name="Kohler A."/>
            <person name="Jargeat P."/>
            <person name="Nagy L.G."/>
            <person name="Floudas D."/>
            <person name="Copeland A."/>
            <person name="Barry K.W."/>
            <person name="Cichocki N."/>
            <person name="Veneault-Fourrey C."/>
            <person name="LaButti K."/>
            <person name="Lindquist E.A."/>
            <person name="Lipzen A."/>
            <person name="Lundell T."/>
            <person name="Morin E."/>
            <person name="Murat C."/>
            <person name="Sun H."/>
            <person name="Tunlid A."/>
            <person name="Henrissat B."/>
            <person name="Grigoriev I.V."/>
            <person name="Hibbett D.S."/>
            <person name="Martin F."/>
            <person name="Nordberg H.P."/>
            <person name="Cantor M.N."/>
            <person name="Hua S.X."/>
        </authorList>
    </citation>
    <scope>NUCLEOTIDE SEQUENCE [LARGE SCALE GENOMIC DNA]</scope>
    <source>
        <strain evidence="2 3">Ve08.2h10</strain>
    </source>
</reference>
<evidence type="ECO:0000313" key="3">
    <source>
        <dbReference type="Proteomes" id="UP000054538"/>
    </source>
</evidence>
<proteinExistence type="predicted"/>
<evidence type="ECO:0000256" key="1">
    <source>
        <dbReference type="SAM" id="MobiDB-lite"/>
    </source>
</evidence>
<dbReference type="AlphaFoldDB" id="A0A0D0DCN9"/>
<sequence length="192" mass="20396">MMDRQGLSLGFWPLPQCCKVFDLEGLVISVTHPCCPTMLSSKLMDTNNDATPKLTSHHTTAGKCSTPPGVQVTMGTGTKHVTNDAALNINHRLDSDHANDKGTIKKVTALKVKHLCHVMGSCSMFPQAPGPSNRGTLCTSSHVTSVTTVGDGEDKSTTNGLRSHGTTEMKSVQEGSWGDEGWGSENGNENST</sequence>
<keyword evidence="3" id="KW-1185">Reference proteome</keyword>
<dbReference type="EMBL" id="KN825073">
    <property type="protein sequence ID" value="KIK94972.1"/>
    <property type="molecule type" value="Genomic_DNA"/>
</dbReference>
<organism evidence="2 3">
    <name type="scientific">Paxillus rubicundulus Ve08.2h10</name>
    <dbReference type="NCBI Taxonomy" id="930991"/>
    <lineage>
        <taxon>Eukaryota</taxon>
        <taxon>Fungi</taxon>
        <taxon>Dikarya</taxon>
        <taxon>Basidiomycota</taxon>
        <taxon>Agaricomycotina</taxon>
        <taxon>Agaricomycetes</taxon>
        <taxon>Agaricomycetidae</taxon>
        <taxon>Boletales</taxon>
        <taxon>Paxilineae</taxon>
        <taxon>Paxillaceae</taxon>
        <taxon>Paxillus</taxon>
    </lineage>
</organism>
<dbReference type="Proteomes" id="UP000054538">
    <property type="component" value="Unassembled WGS sequence"/>
</dbReference>
<reference evidence="3" key="2">
    <citation type="submission" date="2015-01" db="EMBL/GenBank/DDBJ databases">
        <title>Evolutionary Origins and Diversification of the Mycorrhizal Mutualists.</title>
        <authorList>
            <consortium name="DOE Joint Genome Institute"/>
            <consortium name="Mycorrhizal Genomics Consortium"/>
            <person name="Kohler A."/>
            <person name="Kuo A."/>
            <person name="Nagy L.G."/>
            <person name="Floudas D."/>
            <person name="Copeland A."/>
            <person name="Barry K.W."/>
            <person name="Cichocki N."/>
            <person name="Veneault-Fourrey C."/>
            <person name="LaButti K."/>
            <person name="Lindquist E.A."/>
            <person name="Lipzen A."/>
            <person name="Lundell T."/>
            <person name="Morin E."/>
            <person name="Murat C."/>
            <person name="Riley R."/>
            <person name="Ohm R."/>
            <person name="Sun H."/>
            <person name="Tunlid A."/>
            <person name="Henrissat B."/>
            <person name="Grigoriev I.V."/>
            <person name="Hibbett D.S."/>
            <person name="Martin F."/>
        </authorList>
    </citation>
    <scope>NUCLEOTIDE SEQUENCE [LARGE SCALE GENOMIC DNA]</scope>
    <source>
        <strain evidence="3">Ve08.2h10</strain>
    </source>
</reference>
<feature type="compositionally biased region" description="Low complexity" evidence="1">
    <location>
        <begin position="183"/>
        <end position="192"/>
    </location>
</feature>
<evidence type="ECO:0000313" key="2">
    <source>
        <dbReference type="EMBL" id="KIK94972.1"/>
    </source>
</evidence>
<protein>
    <submittedName>
        <fullName evidence="2">Unplaced genomic scaffold scaffold_251, whole genome shotgun sequence</fullName>
    </submittedName>
</protein>